<dbReference type="InterPro" id="IPR020846">
    <property type="entry name" value="MFS_dom"/>
</dbReference>
<dbReference type="PROSITE" id="PS00216">
    <property type="entry name" value="SUGAR_TRANSPORT_1"/>
    <property type="match status" value="1"/>
</dbReference>
<keyword evidence="6 8" id="KW-0472">Membrane</keyword>
<name>A0ABS6B8P3_9NOCA</name>
<dbReference type="EMBL" id="JAHKNI010000015">
    <property type="protein sequence ID" value="MBU3066639.1"/>
    <property type="molecule type" value="Genomic_DNA"/>
</dbReference>
<accession>A0ABS6B8P3</accession>
<keyword evidence="3" id="KW-1003">Cell membrane</keyword>
<feature type="transmembrane region" description="Helical" evidence="8">
    <location>
        <begin position="33"/>
        <end position="60"/>
    </location>
</feature>
<evidence type="ECO:0000256" key="7">
    <source>
        <dbReference type="SAM" id="MobiDB-lite"/>
    </source>
</evidence>
<dbReference type="InterPro" id="IPR011701">
    <property type="entry name" value="MFS"/>
</dbReference>
<evidence type="ECO:0000256" key="2">
    <source>
        <dbReference type="ARBA" id="ARBA00022448"/>
    </source>
</evidence>
<dbReference type="Gene3D" id="1.20.1720.10">
    <property type="entry name" value="Multidrug resistance protein D"/>
    <property type="match status" value="1"/>
</dbReference>
<evidence type="ECO:0000313" key="11">
    <source>
        <dbReference type="Proteomes" id="UP000733379"/>
    </source>
</evidence>
<feature type="transmembrane region" description="Helical" evidence="8">
    <location>
        <begin position="384"/>
        <end position="403"/>
    </location>
</feature>
<sequence>MTTSLDLNQERVKTASHRKNDDQGRRGSHALRWWVLAVLGVAQLMVVLDATVVNIALPAAQRDLGFSNADRQWVVTGYALAFGSLLLLGGRLSDLFGRRTTFIVGLVGFAAASAIGGAATGFDMLVAARVAQGAFAALLAPAALSLLTVTFTEPSERAKAFGIFGAVAGAGGALGLLLGGALTEWANWRWVMYVNLIFAAIALVGAMMLLAKHVATERPKLDIPGTLVVTAALFGIVYGFSNAEQHGWGNGLTLAFLIGGVALLGVFAWLEARVANPLLPLRIVLDRTRGGAYLTIFVMGIGMFAIFLFLTYYMQLTLHYSPIVTGVAFLPMVAAMIASSTTVPSLLLPKIGPKLVVSGGFLIAALGMAWLTQIGLHTGYATHILPPLILLGLGLGGAMSTAFQSATAGVHHDDAGIASAMVNTSQQVGGSIGTALLSTIAASAATDYLSNHRPTPVAVAQSLIESYTTSFWWAAGIFLAGAAIMLALVPNTAPAPAEGEPVLVH</sequence>
<evidence type="ECO:0000256" key="5">
    <source>
        <dbReference type="ARBA" id="ARBA00022989"/>
    </source>
</evidence>
<keyword evidence="4 8" id="KW-0812">Transmembrane</keyword>
<dbReference type="RefSeq" id="WP_215922713.1">
    <property type="nucleotide sequence ID" value="NZ_JAHKNI010000015.1"/>
</dbReference>
<evidence type="ECO:0000256" key="6">
    <source>
        <dbReference type="ARBA" id="ARBA00023136"/>
    </source>
</evidence>
<evidence type="ECO:0000256" key="3">
    <source>
        <dbReference type="ARBA" id="ARBA00022475"/>
    </source>
</evidence>
<feature type="transmembrane region" description="Helical" evidence="8">
    <location>
        <begin position="188"/>
        <end position="211"/>
    </location>
</feature>
<comment type="caution">
    <text evidence="10">The sequence shown here is derived from an EMBL/GenBank/DDBJ whole genome shotgun (WGS) entry which is preliminary data.</text>
</comment>
<organism evidence="10 11">
    <name type="scientific">Nocardia albiluteola</name>
    <dbReference type="NCBI Taxonomy" id="2842303"/>
    <lineage>
        <taxon>Bacteria</taxon>
        <taxon>Bacillati</taxon>
        <taxon>Actinomycetota</taxon>
        <taxon>Actinomycetes</taxon>
        <taxon>Mycobacteriales</taxon>
        <taxon>Nocardiaceae</taxon>
        <taxon>Nocardia</taxon>
    </lineage>
</organism>
<feature type="transmembrane region" description="Helical" evidence="8">
    <location>
        <begin position="355"/>
        <end position="372"/>
    </location>
</feature>
<reference evidence="10 11" key="1">
    <citation type="submission" date="2021-06" db="EMBL/GenBank/DDBJ databases">
        <title>Actinomycetes sequencing.</title>
        <authorList>
            <person name="Shan Q."/>
        </authorList>
    </citation>
    <scope>NUCLEOTIDE SEQUENCE [LARGE SCALE GENOMIC DNA]</scope>
    <source>
        <strain evidence="10 11">NEAU-G5</strain>
    </source>
</reference>
<keyword evidence="5 8" id="KW-1133">Transmembrane helix</keyword>
<dbReference type="Proteomes" id="UP000733379">
    <property type="component" value="Unassembled WGS sequence"/>
</dbReference>
<feature type="transmembrane region" description="Helical" evidence="8">
    <location>
        <begin position="128"/>
        <end position="149"/>
    </location>
</feature>
<feature type="transmembrane region" description="Helical" evidence="8">
    <location>
        <begin position="320"/>
        <end position="343"/>
    </location>
</feature>
<comment type="subcellular location">
    <subcellularLocation>
        <location evidence="1">Cell membrane</location>
        <topology evidence="1">Multi-pass membrane protein</topology>
    </subcellularLocation>
</comment>
<gene>
    <name evidence="10" type="ORF">KO481_34620</name>
</gene>
<dbReference type="Gene3D" id="1.20.1250.20">
    <property type="entry name" value="MFS general substrate transporter like domains"/>
    <property type="match status" value="1"/>
</dbReference>
<feature type="transmembrane region" description="Helical" evidence="8">
    <location>
        <begin position="247"/>
        <end position="270"/>
    </location>
</feature>
<feature type="transmembrane region" description="Helical" evidence="8">
    <location>
        <begin position="102"/>
        <end position="122"/>
    </location>
</feature>
<evidence type="ECO:0000256" key="4">
    <source>
        <dbReference type="ARBA" id="ARBA00022692"/>
    </source>
</evidence>
<evidence type="ECO:0000256" key="8">
    <source>
        <dbReference type="SAM" id="Phobius"/>
    </source>
</evidence>
<dbReference type="InterPro" id="IPR036259">
    <property type="entry name" value="MFS_trans_sf"/>
</dbReference>
<evidence type="ECO:0000256" key="1">
    <source>
        <dbReference type="ARBA" id="ARBA00004651"/>
    </source>
</evidence>
<dbReference type="Pfam" id="PF07690">
    <property type="entry name" value="MFS_1"/>
    <property type="match status" value="1"/>
</dbReference>
<feature type="transmembrane region" description="Helical" evidence="8">
    <location>
        <begin position="291"/>
        <end position="314"/>
    </location>
</feature>
<dbReference type="PROSITE" id="PS50850">
    <property type="entry name" value="MFS"/>
    <property type="match status" value="1"/>
</dbReference>
<feature type="transmembrane region" description="Helical" evidence="8">
    <location>
        <begin position="471"/>
        <end position="489"/>
    </location>
</feature>
<proteinExistence type="predicted"/>
<feature type="domain" description="Major facilitator superfamily (MFS) profile" evidence="9">
    <location>
        <begin position="35"/>
        <end position="493"/>
    </location>
</feature>
<dbReference type="PANTHER" id="PTHR42718:SF46">
    <property type="entry name" value="BLR6921 PROTEIN"/>
    <property type="match status" value="1"/>
</dbReference>
<feature type="transmembrane region" description="Helical" evidence="8">
    <location>
        <begin position="161"/>
        <end position="182"/>
    </location>
</feature>
<dbReference type="CDD" id="cd17321">
    <property type="entry name" value="MFS_MMR_MDR_like"/>
    <property type="match status" value="1"/>
</dbReference>
<keyword evidence="11" id="KW-1185">Reference proteome</keyword>
<keyword evidence="2" id="KW-0813">Transport</keyword>
<dbReference type="PANTHER" id="PTHR42718">
    <property type="entry name" value="MAJOR FACILITATOR SUPERFAMILY MULTIDRUG TRANSPORTER MFSC"/>
    <property type="match status" value="1"/>
</dbReference>
<feature type="compositionally biased region" description="Basic and acidic residues" evidence="7">
    <location>
        <begin position="8"/>
        <end position="25"/>
    </location>
</feature>
<feature type="region of interest" description="Disordered" evidence="7">
    <location>
        <begin position="1"/>
        <end position="25"/>
    </location>
</feature>
<evidence type="ECO:0000313" key="10">
    <source>
        <dbReference type="EMBL" id="MBU3066639.1"/>
    </source>
</evidence>
<dbReference type="SUPFAM" id="SSF103473">
    <property type="entry name" value="MFS general substrate transporter"/>
    <property type="match status" value="1"/>
</dbReference>
<dbReference type="InterPro" id="IPR005829">
    <property type="entry name" value="Sugar_transporter_CS"/>
</dbReference>
<protein>
    <submittedName>
        <fullName evidence="10">MFS transporter</fullName>
    </submittedName>
</protein>
<evidence type="ECO:0000259" key="9">
    <source>
        <dbReference type="PROSITE" id="PS50850"/>
    </source>
</evidence>
<feature type="transmembrane region" description="Helical" evidence="8">
    <location>
        <begin position="223"/>
        <end position="241"/>
    </location>
</feature>
<feature type="transmembrane region" description="Helical" evidence="8">
    <location>
        <begin position="72"/>
        <end position="90"/>
    </location>
</feature>